<protein>
    <submittedName>
        <fullName evidence="2">50S ribosomal protein L20</fullName>
    </submittedName>
</protein>
<dbReference type="RefSeq" id="YP_010007665.1">
    <property type="nucleotide sequence ID" value="NC_053320.1"/>
</dbReference>
<keyword evidence="1" id="KW-0472">Membrane</keyword>
<feature type="transmembrane region" description="Helical" evidence="1">
    <location>
        <begin position="20"/>
        <end position="40"/>
    </location>
</feature>
<keyword evidence="1" id="KW-0812">Transmembrane</keyword>
<evidence type="ECO:0000313" key="2">
    <source>
        <dbReference type="EMBL" id="QNR39859.1"/>
    </source>
</evidence>
<dbReference type="EMBL" id="MT270118">
    <property type="protein sequence ID" value="QNR39859.1"/>
    <property type="molecule type" value="Genomic_DNA"/>
</dbReference>
<proteinExistence type="predicted"/>
<keyword evidence="2" id="KW-0496">Mitochondrion</keyword>
<keyword evidence="2" id="KW-0687">Ribonucleoprotein</keyword>
<accession>A0A7H0WBD0</accession>
<name>A0A7H0WBD0_CYACA</name>
<reference evidence="2" key="1">
    <citation type="journal article" date="2020" name="BMC Evol. Biol.">
        <title>Potential causes and consequences of rapid mitochondrial genome evolution in thermoacidophilic Galdieria (Rhodophyta).</title>
        <authorList>
            <person name="Cho C.H."/>
            <person name="Park S.I."/>
            <person name="Ciniglia C."/>
            <person name="Yang E.C."/>
            <person name="Graf L."/>
            <person name="Bhattacharya D."/>
            <person name="Yoon H.S."/>
        </authorList>
    </citation>
    <scope>NUCLEOTIDE SEQUENCE</scope>
    <source>
        <strain evidence="2">ACUF 019</strain>
    </source>
</reference>
<organism evidence="2">
    <name type="scientific">Cyanidium caldarium</name>
    <name type="common">Red alga</name>
    <dbReference type="NCBI Taxonomy" id="2771"/>
    <lineage>
        <taxon>Eukaryota</taxon>
        <taxon>Rhodophyta</taxon>
        <taxon>Bangiophyceae</taxon>
        <taxon>Cyanidiales</taxon>
        <taxon>Cyanidiaceae</taxon>
        <taxon>Cyanidium</taxon>
    </lineage>
</organism>
<dbReference type="GeneID" id="63062165"/>
<keyword evidence="1" id="KW-1133">Transmembrane helix</keyword>
<dbReference type="SUPFAM" id="SSF74731">
    <property type="entry name" value="Ribosomal protein L20"/>
    <property type="match status" value="1"/>
</dbReference>
<geneLocation type="mitochondrion" evidence="2"/>
<sequence>MRKNFRVVSTKIRSRRVKRFIIKSVWIKSLIFISLPGFELNYTLFSNFIVSNFVFLNKKLLAELFVYENKSILLLLYWFRVYRLVKGL</sequence>
<feature type="transmembrane region" description="Helical" evidence="1">
    <location>
        <begin position="60"/>
        <end position="79"/>
    </location>
</feature>
<dbReference type="AlphaFoldDB" id="A0A7H0WBD0"/>
<dbReference type="GO" id="GO:0005840">
    <property type="term" value="C:ribosome"/>
    <property type="evidence" value="ECO:0007669"/>
    <property type="project" value="UniProtKB-KW"/>
</dbReference>
<evidence type="ECO:0000256" key="1">
    <source>
        <dbReference type="SAM" id="Phobius"/>
    </source>
</evidence>
<gene>
    <name evidence="2" type="primary">rpl20</name>
    <name evidence="2" type="ORF">CDCA_ACUF019_020</name>
</gene>
<keyword evidence="2" id="KW-0689">Ribosomal protein</keyword>
<dbReference type="InterPro" id="IPR035566">
    <property type="entry name" value="Ribosomal_protein_bL20_C"/>
</dbReference>